<dbReference type="Proteomes" id="UP000301751">
    <property type="component" value="Unassembled WGS sequence"/>
</dbReference>
<dbReference type="SUPFAM" id="SSF53383">
    <property type="entry name" value="PLP-dependent transferases"/>
    <property type="match status" value="1"/>
</dbReference>
<dbReference type="AlphaFoldDB" id="A0A480ALV6"/>
<gene>
    <name evidence="3" type="ORF">AQPW35_04680</name>
</gene>
<comment type="caution">
    <text evidence="3">The sequence shown here is derived from an EMBL/GenBank/DDBJ whole genome shotgun (WGS) entry which is preliminary data.</text>
</comment>
<keyword evidence="4" id="KW-1185">Reference proteome</keyword>
<dbReference type="InterPro" id="IPR015421">
    <property type="entry name" value="PyrdxlP-dep_Trfase_major"/>
</dbReference>
<dbReference type="GO" id="GO:0030170">
    <property type="term" value="F:pyridoxal phosphate binding"/>
    <property type="evidence" value="ECO:0007669"/>
    <property type="project" value="InterPro"/>
</dbReference>
<dbReference type="RefSeq" id="WP_137731143.1">
    <property type="nucleotide sequence ID" value="NZ_BJCL01000001.1"/>
</dbReference>
<dbReference type="GO" id="GO:0008483">
    <property type="term" value="F:transaminase activity"/>
    <property type="evidence" value="ECO:0007669"/>
    <property type="project" value="UniProtKB-KW"/>
</dbReference>
<dbReference type="OrthoDB" id="9813612at2"/>
<proteinExistence type="predicted"/>
<dbReference type="InterPro" id="IPR004839">
    <property type="entry name" value="Aminotransferase_I/II_large"/>
</dbReference>
<evidence type="ECO:0000313" key="4">
    <source>
        <dbReference type="Proteomes" id="UP000301751"/>
    </source>
</evidence>
<dbReference type="Gene3D" id="3.40.640.10">
    <property type="entry name" value="Type I PLP-dependent aspartate aminotransferase-like (Major domain)"/>
    <property type="match status" value="1"/>
</dbReference>
<evidence type="ECO:0000313" key="3">
    <source>
        <dbReference type="EMBL" id="GCL61387.1"/>
    </source>
</evidence>
<reference evidence="4" key="1">
    <citation type="submission" date="2019-03" db="EMBL/GenBank/DDBJ databases">
        <title>Aquabacterium pictum sp.nov., the first bacteriochlorophyll a-containing freshwater bacterium in the genus Aquabacterium of the class Betaproteobacteria.</title>
        <authorList>
            <person name="Hirose S."/>
            <person name="Tank M."/>
            <person name="Hara E."/>
            <person name="Tamaki H."/>
            <person name="Takaichi S."/>
            <person name="Haruta S."/>
            <person name="Hanada S."/>
        </authorList>
    </citation>
    <scope>NUCLEOTIDE SEQUENCE [LARGE SCALE GENOMIC DNA]</scope>
    <source>
        <strain evidence="4">W35</strain>
    </source>
</reference>
<dbReference type="Gene3D" id="3.90.1150.10">
    <property type="entry name" value="Aspartate Aminotransferase, domain 1"/>
    <property type="match status" value="1"/>
</dbReference>
<dbReference type="Pfam" id="PF00155">
    <property type="entry name" value="Aminotran_1_2"/>
    <property type="match status" value="1"/>
</dbReference>
<evidence type="ECO:0000259" key="2">
    <source>
        <dbReference type="Pfam" id="PF00155"/>
    </source>
</evidence>
<dbReference type="EMBL" id="BJCL01000001">
    <property type="protein sequence ID" value="GCL61387.1"/>
    <property type="molecule type" value="Genomic_DNA"/>
</dbReference>
<keyword evidence="3" id="KW-0808">Transferase</keyword>
<dbReference type="InterPro" id="IPR015422">
    <property type="entry name" value="PyrdxlP-dep_Trfase_small"/>
</dbReference>
<organism evidence="3 4">
    <name type="scientific">Pseudaquabacterium pictum</name>
    <dbReference type="NCBI Taxonomy" id="2315236"/>
    <lineage>
        <taxon>Bacteria</taxon>
        <taxon>Pseudomonadati</taxon>
        <taxon>Pseudomonadota</taxon>
        <taxon>Betaproteobacteria</taxon>
        <taxon>Burkholderiales</taxon>
        <taxon>Sphaerotilaceae</taxon>
        <taxon>Pseudaquabacterium</taxon>
    </lineage>
</organism>
<sequence length="335" mass="35059">MTALRLHGGPGPDGPARWDFSSNGHPAGPCPDALAAVQAADPCRYPDPSHQALRAALGAFHGVDPDQVLIAASGSEFIQRISAIGARLAPGPVQVPPTAYGDYALAARAHGRTVVTAVDGPAPTLRWWAEPSSPLGRDAAPPAAPGACPTVLDCVYAPLRLDSTGRWTDADRAAAITLHSPGKALGLLGVRAAYALLPAADAVAWDVAAWRHALLAAEPSWPLGGQGVALLQAWCHPAVQQWLDQSRPQLRAWRDSLRQQLADRGVVLADSVTPFFGALLQLDAQALRRHGVAVRDAASFGLPGWVRLNALPPPAQAALLHVVDHARSATPEPAR</sequence>
<feature type="domain" description="Aminotransferase class I/classII large" evidence="2">
    <location>
        <begin position="150"/>
        <end position="313"/>
    </location>
</feature>
<feature type="region of interest" description="Disordered" evidence="1">
    <location>
        <begin position="1"/>
        <end position="25"/>
    </location>
</feature>
<keyword evidence="3" id="KW-0032">Aminotransferase</keyword>
<accession>A0A480ALV6</accession>
<protein>
    <submittedName>
        <fullName evidence="3">Aspartate aminotransferase</fullName>
    </submittedName>
</protein>
<name>A0A480ALV6_9BURK</name>
<dbReference type="InterPro" id="IPR015424">
    <property type="entry name" value="PyrdxlP-dep_Trfase"/>
</dbReference>
<evidence type="ECO:0000256" key="1">
    <source>
        <dbReference type="SAM" id="MobiDB-lite"/>
    </source>
</evidence>